<keyword evidence="5" id="KW-0698">rRNA processing</keyword>
<evidence type="ECO:0000256" key="8">
    <source>
        <dbReference type="ARBA" id="ARBA00023242"/>
    </source>
</evidence>
<dbReference type="FunFam" id="3.30.230.70:FF:000017">
    <property type="entry name" value="Exosome complex component Rrp42"/>
    <property type="match status" value="1"/>
</dbReference>
<comment type="similarity">
    <text evidence="3">Belongs to the RNase PH family.</text>
</comment>
<evidence type="ECO:0000256" key="4">
    <source>
        <dbReference type="ARBA" id="ARBA00022490"/>
    </source>
</evidence>
<dbReference type="AlphaFoldDB" id="A0AA38IMV4"/>
<dbReference type="InterPro" id="IPR027408">
    <property type="entry name" value="PNPase/RNase_PH_dom_sf"/>
</dbReference>
<name>A0AA38IMV4_9CUCU</name>
<dbReference type="InterPro" id="IPR001247">
    <property type="entry name" value="ExoRNase_PH_dom1"/>
</dbReference>
<evidence type="ECO:0000256" key="1">
    <source>
        <dbReference type="ARBA" id="ARBA00004496"/>
    </source>
</evidence>
<evidence type="ECO:0000313" key="13">
    <source>
        <dbReference type="Proteomes" id="UP001168821"/>
    </source>
</evidence>
<dbReference type="GO" id="GO:0071038">
    <property type="term" value="P:TRAMP-dependent tRNA surveillance pathway"/>
    <property type="evidence" value="ECO:0007669"/>
    <property type="project" value="TreeGrafter"/>
</dbReference>
<dbReference type="InterPro" id="IPR015847">
    <property type="entry name" value="ExoRNase_PH_dom2"/>
</dbReference>
<dbReference type="GO" id="GO:0034475">
    <property type="term" value="P:U4 snRNA 3'-end processing"/>
    <property type="evidence" value="ECO:0007669"/>
    <property type="project" value="TreeGrafter"/>
</dbReference>
<dbReference type="GO" id="GO:0034476">
    <property type="term" value="P:U5 snRNA 3'-end processing"/>
    <property type="evidence" value="ECO:0007669"/>
    <property type="project" value="TreeGrafter"/>
</dbReference>
<dbReference type="CDD" id="cd11369">
    <property type="entry name" value="RNase_PH_RRP43"/>
    <property type="match status" value="1"/>
</dbReference>
<reference evidence="12" key="1">
    <citation type="journal article" date="2023" name="G3 (Bethesda)">
        <title>Whole genome assemblies of Zophobas morio and Tenebrio molitor.</title>
        <authorList>
            <person name="Kaur S."/>
            <person name="Stinson S.A."/>
            <person name="diCenzo G.C."/>
        </authorList>
    </citation>
    <scope>NUCLEOTIDE SEQUENCE</scope>
    <source>
        <strain evidence="12">QUZm001</strain>
    </source>
</reference>
<keyword evidence="7" id="KW-0694">RNA-binding</keyword>
<proteinExistence type="inferred from homology"/>
<dbReference type="GO" id="GO:0071028">
    <property type="term" value="P:nuclear mRNA surveillance"/>
    <property type="evidence" value="ECO:0007669"/>
    <property type="project" value="TreeGrafter"/>
</dbReference>
<dbReference type="GO" id="GO:0071035">
    <property type="term" value="P:nuclear polyadenylation-dependent rRNA catabolic process"/>
    <property type="evidence" value="ECO:0007669"/>
    <property type="project" value="TreeGrafter"/>
</dbReference>
<evidence type="ECO:0000256" key="3">
    <source>
        <dbReference type="ARBA" id="ARBA00006678"/>
    </source>
</evidence>
<dbReference type="GO" id="GO:0000176">
    <property type="term" value="C:nuclear exosome (RNase complex)"/>
    <property type="evidence" value="ECO:0007669"/>
    <property type="project" value="TreeGrafter"/>
</dbReference>
<dbReference type="SUPFAM" id="SSF54211">
    <property type="entry name" value="Ribosomal protein S5 domain 2-like"/>
    <property type="match status" value="1"/>
</dbReference>
<evidence type="ECO:0000256" key="9">
    <source>
        <dbReference type="ARBA" id="ARBA00030617"/>
    </source>
</evidence>
<keyword evidence="6" id="KW-0271">Exosome</keyword>
<dbReference type="GO" id="GO:0000177">
    <property type="term" value="C:cytoplasmic exosome (RNase complex)"/>
    <property type="evidence" value="ECO:0007669"/>
    <property type="project" value="TreeGrafter"/>
</dbReference>
<dbReference type="Pfam" id="PF03725">
    <property type="entry name" value="RNase_PH_C"/>
    <property type="match status" value="1"/>
</dbReference>
<dbReference type="SUPFAM" id="SSF55666">
    <property type="entry name" value="Ribonuclease PH domain 2-like"/>
    <property type="match status" value="1"/>
</dbReference>
<dbReference type="InterPro" id="IPR020568">
    <property type="entry name" value="Ribosomal_Su5_D2-typ_SF"/>
</dbReference>
<feature type="domain" description="Exoribonuclease phosphorolytic" evidence="10">
    <location>
        <begin position="32"/>
        <end position="166"/>
    </location>
</feature>
<comment type="caution">
    <text evidence="12">The sequence shown here is derived from an EMBL/GenBank/DDBJ whole genome shotgun (WGS) entry which is preliminary data.</text>
</comment>
<dbReference type="GO" id="GO:0005730">
    <property type="term" value="C:nucleolus"/>
    <property type="evidence" value="ECO:0007669"/>
    <property type="project" value="UniProtKB-SubCell"/>
</dbReference>
<accession>A0AA38IMV4</accession>
<dbReference type="GO" id="GO:0035925">
    <property type="term" value="F:mRNA 3'-UTR AU-rich region binding"/>
    <property type="evidence" value="ECO:0007669"/>
    <property type="project" value="TreeGrafter"/>
</dbReference>
<dbReference type="GO" id="GO:0034473">
    <property type="term" value="P:U1 snRNA 3'-end processing"/>
    <property type="evidence" value="ECO:0007669"/>
    <property type="project" value="TreeGrafter"/>
</dbReference>
<dbReference type="PANTHER" id="PTHR11097">
    <property type="entry name" value="EXOSOME COMPLEX EXONUCLEASE RIBOSOMAL RNA PROCESSING PROTEIN"/>
    <property type="match status" value="1"/>
</dbReference>
<keyword evidence="8" id="KW-0539">Nucleus</keyword>
<evidence type="ECO:0000256" key="6">
    <source>
        <dbReference type="ARBA" id="ARBA00022835"/>
    </source>
</evidence>
<feature type="domain" description="Exoribonuclease phosphorolytic" evidence="11">
    <location>
        <begin position="191"/>
        <end position="255"/>
    </location>
</feature>
<dbReference type="GO" id="GO:0016075">
    <property type="term" value="P:rRNA catabolic process"/>
    <property type="evidence" value="ECO:0007669"/>
    <property type="project" value="TreeGrafter"/>
</dbReference>
<dbReference type="InterPro" id="IPR033196">
    <property type="entry name" value="Rrp43"/>
</dbReference>
<dbReference type="PANTHER" id="PTHR11097:SF9">
    <property type="entry name" value="EXOSOME COMPLEX COMPONENT RRP43"/>
    <property type="match status" value="1"/>
</dbReference>
<dbReference type="InterPro" id="IPR050590">
    <property type="entry name" value="Exosome_comp_Rrp42_subfam"/>
</dbReference>
<evidence type="ECO:0000256" key="2">
    <source>
        <dbReference type="ARBA" id="ARBA00004604"/>
    </source>
</evidence>
<keyword evidence="4" id="KW-0963">Cytoplasm</keyword>
<dbReference type="Proteomes" id="UP001168821">
    <property type="component" value="Unassembled WGS sequence"/>
</dbReference>
<evidence type="ECO:0000259" key="11">
    <source>
        <dbReference type="Pfam" id="PF03725"/>
    </source>
</evidence>
<keyword evidence="13" id="KW-1185">Reference proteome</keyword>
<dbReference type="EMBL" id="JALNTZ010000003">
    <property type="protein sequence ID" value="KAJ3658495.1"/>
    <property type="molecule type" value="Genomic_DNA"/>
</dbReference>
<organism evidence="12 13">
    <name type="scientific">Zophobas morio</name>
    <dbReference type="NCBI Taxonomy" id="2755281"/>
    <lineage>
        <taxon>Eukaryota</taxon>
        <taxon>Metazoa</taxon>
        <taxon>Ecdysozoa</taxon>
        <taxon>Arthropoda</taxon>
        <taxon>Hexapoda</taxon>
        <taxon>Insecta</taxon>
        <taxon>Pterygota</taxon>
        <taxon>Neoptera</taxon>
        <taxon>Endopterygota</taxon>
        <taxon>Coleoptera</taxon>
        <taxon>Polyphaga</taxon>
        <taxon>Cucujiformia</taxon>
        <taxon>Tenebrionidae</taxon>
        <taxon>Zophobas</taxon>
    </lineage>
</organism>
<dbReference type="Gene3D" id="3.30.230.70">
    <property type="entry name" value="GHMP Kinase, N-terminal domain"/>
    <property type="match status" value="1"/>
</dbReference>
<evidence type="ECO:0000256" key="7">
    <source>
        <dbReference type="ARBA" id="ARBA00022884"/>
    </source>
</evidence>
<dbReference type="InterPro" id="IPR036345">
    <property type="entry name" value="ExoRNase_PH_dom2_sf"/>
</dbReference>
<evidence type="ECO:0000313" key="12">
    <source>
        <dbReference type="EMBL" id="KAJ3658495.1"/>
    </source>
</evidence>
<dbReference type="Pfam" id="PF01138">
    <property type="entry name" value="RNase_PH"/>
    <property type="match status" value="1"/>
</dbReference>
<dbReference type="GO" id="GO:0000467">
    <property type="term" value="P:exonucleolytic trimming to generate mature 3'-end of 5.8S rRNA from tricistronic rRNA transcript (SSU-rRNA, 5.8S rRNA, LSU-rRNA)"/>
    <property type="evidence" value="ECO:0007669"/>
    <property type="project" value="TreeGrafter"/>
</dbReference>
<protein>
    <recommendedName>
        <fullName evidence="9">Ribosomal RNA-processing protein 43</fullName>
    </recommendedName>
</protein>
<sequence>MSEQYKILHPVKYYRDYLAHNIRPDGREFDKYRPIVVNLGSISTADGSAIAKVGRTTVVCGIKAELCQSKAEAANEGFLIPNVELPPLCSSKFRPGPPTEQAQVATQLVADILKNSECLDLKSLCIFPDKLAWCLFADLICLDLDGSLIDACMIALMAALKSVRLPVIDYDPALDNKQANLEHRKPLNITNIPSSTTFAKFDDKIVMDPTVDEEDLSTALITIALRKNELCFVHKPGGASVTDEQLLKCIDESQKRAIVIEGIVETALRSLQ</sequence>
<evidence type="ECO:0000256" key="5">
    <source>
        <dbReference type="ARBA" id="ARBA00022552"/>
    </source>
</evidence>
<comment type="subcellular location">
    <subcellularLocation>
        <location evidence="1">Cytoplasm</location>
    </subcellularLocation>
    <subcellularLocation>
        <location evidence="2">Nucleus</location>
        <location evidence="2">Nucleolus</location>
    </subcellularLocation>
</comment>
<gene>
    <name evidence="12" type="ORF">Zmor_010230</name>
</gene>
<evidence type="ECO:0000259" key="10">
    <source>
        <dbReference type="Pfam" id="PF01138"/>
    </source>
</evidence>